<name>A0A844SND3_9BRAD</name>
<dbReference type="RefSeq" id="WP_157341544.1">
    <property type="nucleotide sequence ID" value="NZ_CP176492.1"/>
</dbReference>
<protein>
    <submittedName>
        <fullName evidence="1">Uncharacterized protein</fullName>
    </submittedName>
</protein>
<dbReference type="AlphaFoldDB" id="A0A844SND3"/>
<comment type="caution">
    <text evidence="1">The sequence shown here is derived from an EMBL/GenBank/DDBJ whole genome shotgun (WGS) entry which is preliminary data.</text>
</comment>
<proteinExistence type="predicted"/>
<dbReference type="EMBL" id="WQNF01000003">
    <property type="protein sequence ID" value="MVT64531.1"/>
    <property type="molecule type" value="Genomic_DNA"/>
</dbReference>
<gene>
    <name evidence="1" type="ORF">GPL21_05315</name>
</gene>
<evidence type="ECO:0000313" key="2">
    <source>
        <dbReference type="Proteomes" id="UP000436468"/>
    </source>
</evidence>
<dbReference type="Proteomes" id="UP000436468">
    <property type="component" value="Unassembled WGS sequence"/>
</dbReference>
<reference evidence="1 2" key="1">
    <citation type="submission" date="2019-12" db="EMBL/GenBank/DDBJ databases">
        <title>Draft genome sequences Bradyrhizobium cajani AMBPC1010, Bradyrhizobium pachyrhizi AMBPC1040 and Bradyrhizobium yuanmingense ALSPC3051, three plant growth promoting strains isolated from nodules of Cajanus cajan L. in Dominican Republic.</title>
        <authorList>
            <person name="Flores-Felix J.D."/>
            <person name="Araujo J."/>
            <person name="Diaz-Alcantara C."/>
            <person name="Gonzalez-Andres F."/>
            <person name="Velazquez E."/>
        </authorList>
    </citation>
    <scope>NUCLEOTIDE SEQUENCE [LARGE SCALE GENOMIC DNA]</scope>
    <source>
        <strain evidence="1 2">1040</strain>
    </source>
</reference>
<organism evidence="1 2">
    <name type="scientific">Bradyrhizobium pachyrhizi</name>
    <dbReference type="NCBI Taxonomy" id="280333"/>
    <lineage>
        <taxon>Bacteria</taxon>
        <taxon>Pseudomonadati</taxon>
        <taxon>Pseudomonadota</taxon>
        <taxon>Alphaproteobacteria</taxon>
        <taxon>Hyphomicrobiales</taxon>
        <taxon>Nitrobacteraceae</taxon>
        <taxon>Bradyrhizobium</taxon>
    </lineage>
</organism>
<keyword evidence="2" id="KW-1185">Reference proteome</keyword>
<sequence length="57" mass="6517">MTPKTPHFQPEKTKDGRWFVAVKTGNGPDSHIGDFDTEADAERWIATKAKYWPGREN</sequence>
<evidence type="ECO:0000313" key="1">
    <source>
        <dbReference type="EMBL" id="MVT64531.1"/>
    </source>
</evidence>
<accession>A0A844SND3</accession>